<dbReference type="SMART" id="SM00225">
    <property type="entry name" value="BTB"/>
    <property type="match status" value="1"/>
</dbReference>
<dbReference type="Gene3D" id="3.30.710.10">
    <property type="entry name" value="Potassium Channel Kv1.1, Chain A"/>
    <property type="match status" value="1"/>
</dbReference>
<organism evidence="3 4">
    <name type="scientific">Rhizophagus clarus</name>
    <dbReference type="NCBI Taxonomy" id="94130"/>
    <lineage>
        <taxon>Eukaryota</taxon>
        <taxon>Fungi</taxon>
        <taxon>Fungi incertae sedis</taxon>
        <taxon>Mucoromycota</taxon>
        <taxon>Glomeromycotina</taxon>
        <taxon>Glomeromycetes</taxon>
        <taxon>Glomerales</taxon>
        <taxon>Glomeraceae</taxon>
        <taxon>Rhizophagus</taxon>
    </lineage>
</organism>
<dbReference type="Gene3D" id="1.25.40.420">
    <property type="match status" value="1"/>
</dbReference>
<dbReference type="Proteomes" id="UP000247702">
    <property type="component" value="Unassembled WGS sequence"/>
</dbReference>
<dbReference type="PANTHER" id="PTHR46306">
    <property type="entry name" value="BTB/POZ DOMAIN-CONTAINING PROTEIN 9"/>
    <property type="match status" value="1"/>
</dbReference>
<reference evidence="3 4" key="1">
    <citation type="submission" date="2017-11" db="EMBL/GenBank/DDBJ databases">
        <title>The genome of Rhizophagus clarus HR1 reveals common genetic basis of auxotrophy among arbuscular mycorrhizal fungi.</title>
        <authorList>
            <person name="Kobayashi Y."/>
        </authorList>
    </citation>
    <scope>NUCLEOTIDE SEQUENCE [LARGE SCALE GENOMIC DNA]</scope>
    <source>
        <strain evidence="3 4">HR1</strain>
    </source>
</reference>
<evidence type="ECO:0000313" key="3">
    <source>
        <dbReference type="EMBL" id="GBB87038.1"/>
    </source>
</evidence>
<dbReference type="AlphaFoldDB" id="A0A2Z6R2J1"/>
<dbReference type="EMBL" id="BEXD01000391">
    <property type="protein sequence ID" value="GBB87038.1"/>
    <property type="molecule type" value="Genomic_DNA"/>
</dbReference>
<dbReference type="PROSITE" id="PS51886">
    <property type="entry name" value="TLDC"/>
    <property type="match status" value="1"/>
</dbReference>
<protein>
    <recommendedName>
        <fullName evidence="5">BTB domain-containing protein</fullName>
    </recommendedName>
</protein>
<evidence type="ECO:0000259" key="1">
    <source>
        <dbReference type="PROSITE" id="PS50097"/>
    </source>
</evidence>
<dbReference type="InterPro" id="IPR011333">
    <property type="entry name" value="SKP1/BTB/POZ_sf"/>
</dbReference>
<dbReference type="Pfam" id="PF07534">
    <property type="entry name" value="TLD"/>
    <property type="match status" value="1"/>
</dbReference>
<feature type="domain" description="TLDc" evidence="2">
    <location>
        <begin position="311"/>
        <end position="472"/>
    </location>
</feature>
<dbReference type="SUPFAM" id="SSF54695">
    <property type="entry name" value="POZ domain"/>
    <property type="match status" value="1"/>
</dbReference>
<dbReference type="InterPro" id="IPR006571">
    <property type="entry name" value="TLDc_dom"/>
</dbReference>
<feature type="domain" description="BTB" evidence="1">
    <location>
        <begin position="24"/>
        <end position="97"/>
    </location>
</feature>
<dbReference type="InterPro" id="IPR000210">
    <property type="entry name" value="BTB/POZ_dom"/>
</dbReference>
<evidence type="ECO:0000313" key="4">
    <source>
        <dbReference type="Proteomes" id="UP000247702"/>
    </source>
</evidence>
<dbReference type="PROSITE" id="PS50097">
    <property type="entry name" value="BTB"/>
    <property type="match status" value="1"/>
</dbReference>
<evidence type="ECO:0008006" key="5">
    <source>
        <dbReference type="Google" id="ProtNLM"/>
    </source>
</evidence>
<dbReference type="PANTHER" id="PTHR46306:SF1">
    <property type="entry name" value="BTB_POZ DOMAIN-CONTAINING PROTEIN 9"/>
    <property type="match status" value="1"/>
</dbReference>
<sequence length="474" mass="55145">MVDDKVLRKLSQNLLEILEDNEYYDIIIEVGSDPYVKTFRAHMAILYYRSPYFRRILSTNKKKDDETLTHIKLPNILPETFQVILRYIYGGVVSLDEYDAPDVIKILVSANELNLQELIMILQSFLIENKSEWIELNFNDVYQMCFENDSFLELRRYCNDLVSKVPDKIFKSLNLSSTSEKVFISLIQNDDLQMSEIQVWEYVLKWGLAQNPELPLNRKDFSENDFNTLKNSLQQFIPSINFYNLSSEEFSKKVVPYRRVLPGELYDELVVHICNNPTKKSEPGARINSKRINSVIITFQHAELILKWINNLGTFSYVFSKFIYGDTTIINNNKFKLLLRGSRDGFTPEKFHEICDDQTHTVTIIKVKDSNEILGGYNPIGWKSNISYGATKDSFIFSFKDNKNIENHILSRVKFGLTAIYSSKDTGPSFSGVDLTLRNNNIGSCSKRSYENQIRETTEEFIVEEYEVFQIVKD</sequence>
<comment type="caution">
    <text evidence="3">The sequence shown here is derived from an EMBL/GenBank/DDBJ whole genome shotgun (WGS) entry which is preliminary data.</text>
</comment>
<dbReference type="Pfam" id="PF00651">
    <property type="entry name" value="BTB"/>
    <property type="match status" value="1"/>
</dbReference>
<name>A0A2Z6R2J1_9GLOM</name>
<proteinExistence type="predicted"/>
<dbReference type="InterPro" id="IPR052407">
    <property type="entry name" value="BTB_POZ_domain_cont_9"/>
</dbReference>
<accession>A0A2Z6R2J1</accession>
<keyword evidence="4" id="KW-1185">Reference proteome</keyword>
<gene>
    <name evidence="3" type="ORF">RclHR1_01350013</name>
</gene>
<dbReference type="GO" id="GO:0005737">
    <property type="term" value="C:cytoplasm"/>
    <property type="evidence" value="ECO:0007669"/>
    <property type="project" value="TreeGrafter"/>
</dbReference>
<evidence type="ECO:0000259" key="2">
    <source>
        <dbReference type="PROSITE" id="PS51886"/>
    </source>
</evidence>